<dbReference type="GO" id="GO:0005783">
    <property type="term" value="C:endoplasmic reticulum"/>
    <property type="evidence" value="ECO:0007669"/>
    <property type="project" value="TreeGrafter"/>
</dbReference>
<dbReference type="OMA" id="NDYEWPI"/>
<gene>
    <name evidence="4" type="primary">LOC106052424</name>
</gene>
<dbReference type="RefSeq" id="XP_055881938.1">
    <property type="nucleotide sequence ID" value="XM_056025963.1"/>
</dbReference>
<reference evidence="4" key="1">
    <citation type="submission" date="2025-08" db="UniProtKB">
        <authorList>
            <consortium name="RefSeq"/>
        </authorList>
    </citation>
    <scope>IDENTIFICATION</scope>
</reference>
<dbReference type="Gene3D" id="3.60.10.10">
    <property type="entry name" value="Endonuclease/exonuclease/phosphatase"/>
    <property type="match status" value="1"/>
</dbReference>
<dbReference type="OrthoDB" id="387657at2759"/>
<dbReference type="SUPFAM" id="SSF56219">
    <property type="entry name" value="DNase I-like"/>
    <property type="match status" value="1"/>
</dbReference>
<dbReference type="GO" id="GO:0016020">
    <property type="term" value="C:membrane"/>
    <property type="evidence" value="ECO:0007669"/>
    <property type="project" value="GOC"/>
</dbReference>
<evidence type="ECO:0000259" key="2">
    <source>
        <dbReference type="Pfam" id="PF03372"/>
    </source>
</evidence>
<feature type="domain" description="Endonuclease/exonuclease/phosphatase" evidence="2">
    <location>
        <begin position="40"/>
        <end position="288"/>
    </location>
</feature>
<organism evidence="3 4">
    <name type="scientific">Biomphalaria glabrata</name>
    <name type="common">Bloodfluke planorb</name>
    <name type="synonym">Freshwater snail</name>
    <dbReference type="NCBI Taxonomy" id="6526"/>
    <lineage>
        <taxon>Eukaryota</taxon>
        <taxon>Metazoa</taxon>
        <taxon>Spiralia</taxon>
        <taxon>Lophotrochozoa</taxon>
        <taxon>Mollusca</taxon>
        <taxon>Gastropoda</taxon>
        <taxon>Heterobranchia</taxon>
        <taxon>Euthyneura</taxon>
        <taxon>Panpulmonata</taxon>
        <taxon>Hygrophila</taxon>
        <taxon>Lymnaeoidea</taxon>
        <taxon>Planorbidae</taxon>
        <taxon>Biomphalaria</taxon>
    </lineage>
</organism>
<keyword evidence="1" id="KW-0472">Membrane</keyword>
<dbReference type="Pfam" id="PF03372">
    <property type="entry name" value="Exo_endo_phos"/>
    <property type="match status" value="1"/>
</dbReference>
<keyword evidence="1" id="KW-1133">Transmembrane helix</keyword>
<sequence length="487" mass="56057">MTRSSTRSLQLLLIFRLLLIFTKLSYIASLSLTIGTCNLWNVMFNWRVRVQHIAELIKENEIDIMAFQEVRQTVLKTYPATSQLDEFKSLLPEFKWTFSRVAGEVSKPLNSYWYEWNKEGLGILSRKQIIASTVINFTSVGQTDTNPRIALHVKIRLDPSTFVNVIVVHFSYDRHQQCSNAEELMRYISTLELFNVIILGDFNAYTDFPGPMDMFTSKRQSSCFIKRYPNLSYLIGTFKDAWISFDSHDSTGFTFSNMPEPGLVNRPDRIIISKNLTVKQISVTGNGLAYKNNLYTSVLRNRALTVIQTSYDSFMGRHGYSCFHDCGPHGSCRCGVCIHGGNKLNCNIPDCNECTSWVFLLFLFFVVSFCVAVVTLFYSMVKALVVSSRFNQELVWDILGYRCCLFNKGLFLKIDIVPRKYKSKMASFFVICRLPPFVLMFLMSIYLFSLLCFFNVIFNDSINLIYSVLPEEMFPSDHLMVFTKLSL</sequence>
<keyword evidence="3" id="KW-1185">Reference proteome</keyword>
<dbReference type="GO" id="GO:0006506">
    <property type="term" value="P:GPI anchor biosynthetic process"/>
    <property type="evidence" value="ECO:0007669"/>
    <property type="project" value="TreeGrafter"/>
</dbReference>
<accession>A0A9W3A442</accession>
<dbReference type="PANTHER" id="PTHR14859">
    <property type="entry name" value="CALCOFLUOR WHITE HYPERSENSITIVE PROTEIN PRECURSOR"/>
    <property type="match status" value="1"/>
</dbReference>
<keyword evidence="1" id="KW-0812">Transmembrane</keyword>
<dbReference type="InterPro" id="IPR036691">
    <property type="entry name" value="Endo/exonu/phosph_ase_sf"/>
</dbReference>
<dbReference type="GeneID" id="106052424"/>
<dbReference type="GO" id="GO:0003824">
    <property type="term" value="F:catalytic activity"/>
    <property type="evidence" value="ECO:0007669"/>
    <property type="project" value="InterPro"/>
</dbReference>
<feature type="transmembrane region" description="Helical" evidence="1">
    <location>
        <begin position="357"/>
        <end position="381"/>
    </location>
</feature>
<dbReference type="InterPro" id="IPR051916">
    <property type="entry name" value="GPI-anchor_lipid_remodeler"/>
</dbReference>
<evidence type="ECO:0000256" key="1">
    <source>
        <dbReference type="SAM" id="Phobius"/>
    </source>
</evidence>
<evidence type="ECO:0000313" key="3">
    <source>
        <dbReference type="Proteomes" id="UP001165740"/>
    </source>
</evidence>
<protein>
    <submittedName>
        <fullName evidence="4">Uncharacterized protein LOC106052424</fullName>
    </submittedName>
</protein>
<dbReference type="InterPro" id="IPR005135">
    <property type="entry name" value="Endo/exonuclease/phosphatase"/>
</dbReference>
<dbReference type="PANTHER" id="PTHR14859:SF16">
    <property type="entry name" value="ENDONUCLEASE_EXONUCLEASE_PHOSPHATASE DOMAIN-CONTAINING PROTEIN"/>
    <property type="match status" value="1"/>
</dbReference>
<dbReference type="AlphaFoldDB" id="A0A9W3A442"/>
<proteinExistence type="predicted"/>
<name>A0A9W3A442_BIOGL</name>
<evidence type="ECO:0000313" key="4">
    <source>
        <dbReference type="RefSeq" id="XP_055881938.1"/>
    </source>
</evidence>
<dbReference type="Proteomes" id="UP001165740">
    <property type="component" value="Chromosome 4"/>
</dbReference>
<feature type="transmembrane region" description="Helical" evidence="1">
    <location>
        <begin position="428"/>
        <end position="458"/>
    </location>
</feature>